<evidence type="ECO:0000259" key="1">
    <source>
        <dbReference type="Pfam" id="PF00934"/>
    </source>
</evidence>
<name>A0A0K0X2H1_MYCGD</name>
<accession>A0A0K0X2H1</accession>
<organism evidence="2 3">
    <name type="scientific">Mycolicibacterium goodii</name>
    <name type="common">Mycobacterium goodii</name>
    <dbReference type="NCBI Taxonomy" id="134601"/>
    <lineage>
        <taxon>Bacteria</taxon>
        <taxon>Bacillati</taxon>
        <taxon>Actinomycetota</taxon>
        <taxon>Actinomycetes</taxon>
        <taxon>Mycobacteriales</taxon>
        <taxon>Mycobacteriaceae</taxon>
        <taxon>Mycolicibacterium</taxon>
    </lineage>
</organism>
<sequence>MATSQGLSVNTRELGDAATRLDAIADRLESLLRAEEAALNTVPVGRDEVSVRASSTLNEVHASYAKSAALGVTELREVAAALRSSAGNVAAADAEFAV</sequence>
<dbReference type="Pfam" id="PF00934">
    <property type="entry name" value="PE"/>
    <property type="match status" value="1"/>
</dbReference>
<evidence type="ECO:0000313" key="3">
    <source>
        <dbReference type="Proteomes" id="UP000062255"/>
    </source>
</evidence>
<dbReference type="Proteomes" id="UP000062255">
    <property type="component" value="Chromosome"/>
</dbReference>
<dbReference type="RefSeq" id="WP_049744059.1">
    <property type="nucleotide sequence ID" value="NZ_CP012150.1"/>
</dbReference>
<reference evidence="2 3" key="1">
    <citation type="submission" date="2015-07" db="EMBL/GenBank/DDBJ databases">
        <title>Complete genome sequence of Mycobacterium goodii X7B, a facultative thermophilic biodesulfurizing bacterium.</title>
        <authorList>
            <person name="Yu B."/>
            <person name="Li F."/>
            <person name="Xu P."/>
        </authorList>
    </citation>
    <scope>NUCLEOTIDE SEQUENCE [LARGE SCALE GENOMIC DNA]</scope>
    <source>
        <strain evidence="2 3">X7B</strain>
    </source>
</reference>
<protein>
    <recommendedName>
        <fullName evidence="1">PE domain-containing protein</fullName>
    </recommendedName>
</protein>
<evidence type="ECO:0000313" key="2">
    <source>
        <dbReference type="EMBL" id="AKS31645.1"/>
    </source>
</evidence>
<dbReference type="KEGG" id="mgo:AFA91_06865"/>
<gene>
    <name evidence="2" type="ORF">AFA91_06865</name>
</gene>
<dbReference type="InterPro" id="IPR000084">
    <property type="entry name" value="PE-PGRS_N"/>
</dbReference>
<proteinExistence type="predicted"/>
<dbReference type="OrthoDB" id="4636567at2"/>
<dbReference type="EMBL" id="CP012150">
    <property type="protein sequence ID" value="AKS31645.1"/>
    <property type="molecule type" value="Genomic_DNA"/>
</dbReference>
<feature type="domain" description="PE" evidence="1">
    <location>
        <begin position="7"/>
        <end position="95"/>
    </location>
</feature>
<dbReference type="Gene3D" id="1.10.287.850">
    <property type="entry name" value="HP0062-like domain"/>
    <property type="match status" value="1"/>
</dbReference>
<dbReference type="PATRIC" id="fig|134601.6.peg.1427"/>
<dbReference type="STRING" id="134601.AFA91_06865"/>
<dbReference type="AlphaFoldDB" id="A0A0K0X2H1"/>